<evidence type="ECO:0000313" key="5">
    <source>
        <dbReference type="Proteomes" id="UP000024332"/>
    </source>
</evidence>
<dbReference type="RefSeq" id="WP_048099574.1">
    <property type="nucleotide sequence ID" value="NZ_JFZT01000039.1"/>
</dbReference>
<dbReference type="GO" id="GO:0010181">
    <property type="term" value="F:FMN binding"/>
    <property type="evidence" value="ECO:0007669"/>
    <property type="project" value="InterPro"/>
</dbReference>
<name>A0A031LPX1_9CREN</name>
<dbReference type="Pfam" id="PF01613">
    <property type="entry name" value="Flavin_Reduct"/>
    <property type="match status" value="1"/>
</dbReference>
<dbReference type="PANTHER" id="PTHR30466">
    <property type="entry name" value="FLAVIN REDUCTASE"/>
    <property type="match status" value="1"/>
</dbReference>
<keyword evidence="5" id="KW-1185">Reference proteome</keyword>
<dbReference type="AlphaFoldDB" id="A0A031LPX1"/>
<sequence>MDLRDVMRTLPLGIVIVTTFWNNLPIGMTVNTFNSVSLNPPLILFLADVTKGNEKPYEESGMFVVNFIDDVEIARIFSSEDVHQRFSKVKYILGNCGPILSKAYAYIEAKVKDIVSEGDHKIIVGEVKKINVTNYSASLIYYDKMFWRLQELFSAKSSFRDHE</sequence>
<accession>A0A031LPX1</accession>
<dbReference type="Proteomes" id="UP000024332">
    <property type="component" value="Unassembled WGS sequence"/>
</dbReference>
<dbReference type="Gene3D" id="2.30.110.10">
    <property type="entry name" value="Electron Transport, Fmn-binding Protein, Chain A"/>
    <property type="match status" value="1"/>
</dbReference>
<dbReference type="InterPro" id="IPR050268">
    <property type="entry name" value="NADH-dep_flavin_reductase"/>
</dbReference>
<evidence type="ECO:0000259" key="3">
    <source>
        <dbReference type="SMART" id="SM00903"/>
    </source>
</evidence>
<organism evidence="4 5">
    <name type="scientific">Candidatus Acidianus copahuensis</name>
    <dbReference type="NCBI Taxonomy" id="1160895"/>
    <lineage>
        <taxon>Archaea</taxon>
        <taxon>Thermoproteota</taxon>
        <taxon>Thermoprotei</taxon>
        <taxon>Sulfolobales</taxon>
        <taxon>Sulfolobaceae</taxon>
        <taxon>Acidianus</taxon>
    </lineage>
</organism>
<comment type="cofactor">
    <cofactor evidence="1">
        <name>FMN</name>
        <dbReference type="ChEBI" id="CHEBI:58210"/>
    </cofactor>
</comment>
<dbReference type="GO" id="GO:0042602">
    <property type="term" value="F:riboflavin reductase (NADPH) activity"/>
    <property type="evidence" value="ECO:0007669"/>
    <property type="project" value="TreeGrafter"/>
</dbReference>
<comment type="caution">
    <text evidence="4">The sequence shown here is derived from an EMBL/GenBank/DDBJ whole genome shotgun (WGS) entry which is preliminary data.</text>
</comment>
<keyword evidence="2" id="KW-0560">Oxidoreductase</keyword>
<dbReference type="InterPro" id="IPR002563">
    <property type="entry name" value="Flavin_Rdtase-like_dom"/>
</dbReference>
<evidence type="ECO:0000313" key="4">
    <source>
        <dbReference type="EMBL" id="EZQ07056.1"/>
    </source>
</evidence>
<dbReference type="STRING" id="1160895.CM19_06810"/>
<gene>
    <name evidence="4" type="ORF">CM19_06810</name>
</gene>
<feature type="domain" description="Flavin reductase like" evidence="3">
    <location>
        <begin position="7"/>
        <end position="148"/>
    </location>
</feature>
<dbReference type="PANTHER" id="PTHR30466:SF1">
    <property type="entry name" value="FMN REDUCTASE (NADH) RUTF"/>
    <property type="match status" value="1"/>
</dbReference>
<dbReference type="SMART" id="SM00903">
    <property type="entry name" value="Flavin_Reduct"/>
    <property type="match status" value="1"/>
</dbReference>
<dbReference type="SUPFAM" id="SSF50475">
    <property type="entry name" value="FMN-binding split barrel"/>
    <property type="match status" value="1"/>
</dbReference>
<proteinExistence type="predicted"/>
<protein>
    <submittedName>
        <fullName evidence="4">Flavin reductase</fullName>
    </submittedName>
</protein>
<dbReference type="InterPro" id="IPR012349">
    <property type="entry name" value="Split_barrel_FMN-bd"/>
</dbReference>
<evidence type="ECO:0000256" key="2">
    <source>
        <dbReference type="ARBA" id="ARBA00023002"/>
    </source>
</evidence>
<evidence type="ECO:0000256" key="1">
    <source>
        <dbReference type="ARBA" id="ARBA00001917"/>
    </source>
</evidence>
<reference evidence="4 5" key="1">
    <citation type="submission" date="2014-03" db="EMBL/GenBank/DDBJ databases">
        <title>Draft genome sequence of the novel thermoacidophilic archaea Acidianus copahuensis ALE1 strain, isolated from Copahue volcanic area in Neuquen Argentina.</title>
        <authorList>
            <person name="Urbieta M.S."/>
            <person name="Rascovan N."/>
            <person name="Castro C."/>
            <person name="Revale S."/>
            <person name="Giaveno M.A."/>
            <person name="Vazquez M.P."/>
            <person name="Donati E.R."/>
        </authorList>
    </citation>
    <scope>NUCLEOTIDE SEQUENCE [LARGE SCALE GENOMIC DNA]</scope>
    <source>
        <strain evidence="4 5">ALE1</strain>
    </source>
</reference>
<dbReference type="EMBL" id="JFZT01000039">
    <property type="protein sequence ID" value="EZQ07056.1"/>
    <property type="molecule type" value="Genomic_DNA"/>
</dbReference>